<gene>
    <name evidence="1" type="ORF">O181_031435</name>
</gene>
<evidence type="ECO:0000313" key="1">
    <source>
        <dbReference type="EMBL" id="MBW0491720.1"/>
    </source>
</evidence>
<sequence>MSEIQEKIPLIILDSSEYPLFVTHHNKYMVELPSFPLFEWDLVIDTTNGEDLKLGFEVHNHFNPSIDWRKEMITFNLDFEDSSDSPKTLSNGICSFCW</sequence>
<evidence type="ECO:0000313" key="2">
    <source>
        <dbReference type="Proteomes" id="UP000765509"/>
    </source>
</evidence>
<dbReference type="AlphaFoldDB" id="A0A9Q3CZ26"/>
<comment type="caution">
    <text evidence="1">The sequence shown here is derived from an EMBL/GenBank/DDBJ whole genome shotgun (WGS) entry which is preliminary data.</text>
</comment>
<keyword evidence="2" id="KW-1185">Reference proteome</keyword>
<organism evidence="1 2">
    <name type="scientific">Austropuccinia psidii MF-1</name>
    <dbReference type="NCBI Taxonomy" id="1389203"/>
    <lineage>
        <taxon>Eukaryota</taxon>
        <taxon>Fungi</taxon>
        <taxon>Dikarya</taxon>
        <taxon>Basidiomycota</taxon>
        <taxon>Pucciniomycotina</taxon>
        <taxon>Pucciniomycetes</taxon>
        <taxon>Pucciniales</taxon>
        <taxon>Sphaerophragmiaceae</taxon>
        <taxon>Austropuccinia</taxon>
    </lineage>
</organism>
<dbReference type="OrthoDB" id="2514812at2759"/>
<name>A0A9Q3CZ26_9BASI</name>
<proteinExistence type="predicted"/>
<dbReference type="Proteomes" id="UP000765509">
    <property type="component" value="Unassembled WGS sequence"/>
</dbReference>
<dbReference type="EMBL" id="AVOT02011232">
    <property type="protein sequence ID" value="MBW0491720.1"/>
    <property type="molecule type" value="Genomic_DNA"/>
</dbReference>
<accession>A0A9Q3CZ26</accession>
<reference evidence="1" key="1">
    <citation type="submission" date="2021-03" db="EMBL/GenBank/DDBJ databases">
        <title>Draft genome sequence of rust myrtle Austropuccinia psidii MF-1, a brazilian biotype.</title>
        <authorList>
            <person name="Quecine M.C."/>
            <person name="Pachon D.M.R."/>
            <person name="Bonatelli M.L."/>
            <person name="Correr F.H."/>
            <person name="Franceschini L.M."/>
            <person name="Leite T.F."/>
            <person name="Margarido G.R.A."/>
            <person name="Almeida C.A."/>
            <person name="Ferrarezi J.A."/>
            <person name="Labate C.A."/>
        </authorList>
    </citation>
    <scope>NUCLEOTIDE SEQUENCE</scope>
    <source>
        <strain evidence="1">MF-1</strain>
    </source>
</reference>
<protein>
    <submittedName>
        <fullName evidence="1">Uncharacterized protein</fullName>
    </submittedName>
</protein>